<comment type="caution">
    <text evidence="2">The sequence shown here is derived from an EMBL/GenBank/DDBJ whole genome shotgun (WGS) entry which is preliminary data.</text>
</comment>
<feature type="domain" description="YqbQ/XkdQ" evidence="1">
    <location>
        <begin position="32"/>
        <end position="329"/>
    </location>
</feature>
<reference evidence="2 3" key="1">
    <citation type="submission" date="2018-08" db="EMBL/GenBank/DDBJ databases">
        <title>A genome reference for cultivated species of the human gut microbiota.</title>
        <authorList>
            <person name="Zou Y."/>
            <person name="Xue W."/>
            <person name="Luo G."/>
        </authorList>
    </citation>
    <scope>NUCLEOTIDE SEQUENCE [LARGE SCALE GENOMIC DNA]</scope>
    <source>
        <strain evidence="2 3">AF29-11BH</strain>
    </source>
</reference>
<proteinExistence type="predicted"/>
<protein>
    <recommendedName>
        <fullName evidence="1">YqbQ/XkdQ domain-containing protein</fullName>
    </recommendedName>
</protein>
<evidence type="ECO:0000313" key="2">
    <source>
        <dbReference type="EMBL" id="RGB94333.1"/>
    </source>
</evidence>
<gene>
    <name evidence="2" type="ORF">DWZ04_13660</name>
</gene>
<evidence type="ECO:0000259" key="1">
    <source>
        <dbReference type="Pfam" id="PF24032"/>
    </source>
</evidence>
<organism evidence="2 3">
    <name type="scientific">Faecalibacterium prausnitzii</name>
    <dbReference type="NCBI Taxonomy" id="853"/>
    <lineage>
        <taxon>Bacteria</taxon>
        <taxon>Bacillati</taxon>
        <taxon>Bacillota</taxon>
        <taxon>Clostridia</taxon>
        <taxon>Eubacteriales</taxon>
        <taxon>Oscillospiraceae</taxon>
        <taxon>Faecalibacterium</taxon>
    </lineage>
</organism>
<dbReference type="Pfam" id="PF24032">
    <property type="entry name" value="YQBQ"/>
    <property type="match status" value="1"/>
</dbReference>
<dbReference type="InterPro" id="IPR056937">
    <property type="entry name" value="YqbQ/XkdQ"/>
</dbReference>
<sequence>MVDVAKLKYSVSVVGDDGTQYNIKNYIEALGWEEANKEISMRLTFKARNDTTSKGQLSSVVKLGSLIVVTASDGGSFNGEVARGFVEKWNPQDRNSASDLSCICYDELYKLQKSQDNVYLPDGTGTQSAIQKILDEWGVTLGQYKGPNATHGKLTFKNKYLSDIMLELLDDAVKKGGEKCVIRATKGKAEIVPLGGNDDVYVFKLDNTISVSNSLSTEDLVTKVKVVGQENKSGQSKVEATLDGLTQYGTRQRIYRRGSDEKLADAKSAAQAILDEDGKAVEEVSVNTPDIPWLRKGHLVCLKAGTSQGSYYVRGVVHNAESLTMTLDLLKAPDDGGDSGGKHSVGDIVNFHGGTHYVSSYADAKGYKATAGKAKITKDPSCAKNGGAHPWHLIHVDSSSNVYGWVDEGTFD</sequence>
<dbReference type="Proteomes" id="UP000260783">
    <property type="component" value="Unassembled WGS sequence"/>
</dbReference>
<dbReference type="EMBL" id="QVEW01000018">
    <property type="protein sequence ID" value="RGB94333.1"/>
    <property type="molecule type" value="Genomic_DNA"/>
</dbReference>
<dbReference type="RefSeq" id="WP_117527899.1">
    <property type="nucleotide sequence ID" value="NZ_JAQCXC010000018.1"/>
</dbReference>
<evidence type="ECO:0000313" key="3">
    <source>
        <dbReference type="Proteomes" id="UP000260783"/>
    </source>
</evidence>
<accession>A0A3E2UDP8</accession>
<dbReference type="AlphaFoldDB" id="A0A3E2UDP8"/>
<name>A0A3E2UDP8_9FIRM</name>